<proteinExistence type="predicted"/>
<dbReference type="NCBIfam" id="TIGR02276">
    <property type="entry name" value="beta_rpt_yvtn"/>
    <property type="match status" value="2"/>
</dbReference>
<dbReference type="AlphaFoldDB" id="A0A1X2LDK8"/>
<dbReference type="InterPro" id="IPR011045">
    <property type="entry name" value="N2O_reductase_N"/>
</dbReference>
<name>A0A1X2LDK8_9MYCO</name>
<dbReference type="SUPFAM" id="SSF50974">
    <property type="entry name" value="Nitrous oxide reductase, N-terminal domain"/>
    <property type="match status" value="1"/>
</dbReference>
<dbReference type="EMBL" id="NCXM01000002">
    <property type="protein sequence ID" value="OSC32090.1"/>
    <property type="molecule type" value="Genomic_DNA"/>
</dbReference>
<dbReference type="Proteomes" id="UP000242320">
    <property type="component" value="Unassembled WGS sequence"/>
</dbReference>
<dbReference type="OrthoDB" id="3218397at2"/>
<dbReference type="InterPro" id="IPR051200">
    <property type="entry name" value="Host-pathogen_enzymatic-act"/>
</dbReference>
<keyword evidence="2" id="KW-1185">Reference proteome</keyword>
<evidence type="ECO:0008006" key="3">
    <source>
        <dbReference type="Google" id="ProtNLM"/>
    </source>
</evidence>
<dbReference type="InterPro" id="IPR011048">
    <property type="entry name" value="Haem_d1_sf"/>
</dbReference>
<dbReference type="PANTHER" id="PTHR47197:SF3">
    <property type="entry name" value="DIHYDRO-HEME D1 DEHYDROGENASE"/>
    <property type="match status" value="1"/>
</dbReference>
<protein>
    <recommendedName>
        <fullName evidence="3">SMP-30/Gluconolactonase/LRE-like region domain-containing protein</fullName>
    </recommendedName>
</protein>
<dbReference type="Pfam" id="PF02239">
    <property type="entry name" value="Cytochrom_D1"/>
    <property type="match status" value="1"/>
</dbReference>
<dbReference type="SUPFAM" id="SSF51004">
    <property type="entry name" value="C-terminal (heme d1) domain of cytochrome cd1-nitrite reductase"/>
    <property type="match status" value="1"/>
</dbReference>
<dbReference type="InterPro" id="IPR015943">
    <property type="entry name" value="WD40/YVTN_repeat-like_dom_sf"/>
</dbReference>
<dbReference type="RefSeq" id="WP_085288514.1">
    <property type="nucleotide sequence ID" value="NZ_NCXM01000002.1"/>
</dbReference>
<evidence type="ECO:0000313" key="2">
    <source>
        <dbReference type="Proteomes" id="UP000242320"/>
    </source>
</evidence>
<reference evidence="1 2" key="1">
    <citation type="submission" date="2017-04" db="EMBL/GenBank/DDBJ databases">
        <title>The new phylogeny of genus Mycobacterium.</title>
        <authorList>
            <person name="Tortoli E."/>
            <person name="Trovato A."/>
            <person name="Cirillo D.M."/>
        </authorList>
    </citation>
    <scope>NUCLEOTIDE SEQUENCE [LARGE SCALE GENOMIC DNA]</scope>
    <source>
        <strain evidence="1 2">DSM 45247</strain>
    </source>
</reference>
<dbReference type="PANTHER" id="PTHR47197">
    <property type="entry name" value="PROTEIN NIRF"/>
    <property type="match status" value="1"/>
</dbReference>
<dbReference type="Gene3D" id="2.130.10.10">
    <property type="entry name" value="YVTN repeat-like/Quinoprotein amine dehydrogenase"/>
    <property type="match status" value="2"/>
</dbReference>
<evidence type="ECO:0000313" key="1">
    <source>
        <dbReference type="EMBL" id="OSC32090.1"/>
    </source>
</evidence>
<accession>A0A1X2LDK8</accession>
<comment type="caution">
    <text evidence="1">The sequence shown here is derived from an EMBL/GenBank/DDBJ whole genome shotgun (WGS) entry which is preliminary data.</text>
</comment>
<organism evidence="1 2">
    <name type="scientific">Mycolicibacterium vulneris</name>
    <dbReference type="NCBI Taxonomy" id="547163"/>
    <lineage>
        <taxon>Bacteria</taxon>
        <taxon>Bacillati</taxon>
        <taxon>Actinomycetota</taxon>
        <taxon>Actinomycetes</taxon>
        <taxon>Mycobacteriales</taxon>
        <taxon>Mycobacteriaceae</taxon>
        <taxon>Mycolicibacterium</taxon>
    </lineage>
</organism>
<sequence>MVAFLRRTSGRGGAGGTNSYCALGDVATLSPAGTWFAEGTTAGADDLRPVRVGQGLDRAPLINTNDGEPMETAISTIPVKGRVHDITVSRDGEHAYVALSKSVMVLNSENRVVAGIPLPDHATNLLMDADGKQLIVSRRGGSVSVVDTDIYTVRVLRDCVVSDVVVSPDGHYLYAVHRQTPDRGAADFVTAIDIASESTGFNIPIDDVAGLALNPAGTRLYAISYDRRAYYQYPPGRLIMVDAASGTVADAIAIGACPGSVTVGPDGTCLCVTHYDTRSVSMVNLATCTVRTVGLRDAPLGTVFTPDGTHVYVTNEHSLTVIDTTTTSAYELVAGDLPRGLQLSPDGKHAYSTNFGDGTISVIDTITNSITATLEVLSHPEAVAVSADGERVYVGDYWSRAVAVISVPMLRDLHGNI</sequence>
<gene>
    <name evidence="1" type="ORF">B8W69_03100</name>
</gene>
<dbReference type="InterPro" id="IPR011964">
    <property type="entry name" value="YVTN_b-propeller_repeat"/>
</dbReference>